<dbReference type="AlphaFoldDB" id="A0A6P6N338"/>
<dbReference type="PANTHER" id="PTHR10845:SF260">
    <property type="entry name" value="REGULATOR OF G-PROTEIN SIGNALING 20-LIKE"/>
    <property type="match status" value="1"/>
</dbReference>
<dbReference type="OrthoDB" id="10266999at2759"/>
<dbReference type="Proteomes" id="UP000515129">
    <property type="component" value="Unplaced"/>
</dbReference>
<dbReference type="InterPro" id="IPR016137">
    <property type="entry name" value="RGS"/>
</dbReference>
<keyword evidence="3" id="KW-1185">Reference proteome</keyword>
<name>A0A6P6N338_CARAU</name>
<dbReference type="SUPFAM" id="SSF48097">
    <property type="entry name" value="Regulator of G-protein signaling, RGS"/>
    <property type="match status" value="1"/>
</dbReference>
<dbReference type="Gene3D" id="1.10.196.10">
    <property type="match status" value="1"/>
</dbReference>
<sequence>MGSELEMGKCPPQNAGNSTQVQNTPPNTHTLRSVNTQTVGLFNSPSNACCFCWCCCCSCSCLTARSAKEEGILTTNFEKEEDVDTNQMPQLTLEEVHTWGDSFERLIKSAQGRVHFRQFLKTEFSEENLKFWLACEDLKKETNKPMVEQAVKQIYEDYISVLSPKEVSLDSSAREVIKRNMLEPSSCTFDEAQQQIYTLMQRDSYPRYMNSSMYADLIQSLEQVNES</sequence>
<gene>
    <name evidence="4" type="primary">LOC113074279</name>
</gene>
<dbReference type="PANTHER" id="PTHR10845">
    <property type="entry name" value="REGULATOR OF G PROTEIN SIGNALING"/>
    <property type="match status" value="1"/>
</dbReference>
<proteinExistence type="predicted"/>
<feature type="domain" description="RGS" evidence="2">
    <location>
        <begin position="102"/>
        <end position="218"/>
    </location>
</feature>
<feature type="region of interest" description="Disordered" evidence="1">
    <location>
        <begin position="1"/>
        <end position="30"/>
    </location>
</feature>
<evidence type="ECO:0000313" key="3">
    <source>
        <dbReference type="Proteomes" id="UP000515129"/>
    </source>
</evidence>
<dbReference type="GeneID" id="113074279"/>
<reference evidence="4" key="1">
    <citation type="submission" date="2025-08" db="UniProtKB">
        <authorList>
            <consortium name="RefSeq"/>
        </authorList>
    </citation>
    <scope>IDENTIFICATION</scope>
    <source>
        <strain evidence="4">Wakin</strain>
        <tissue evidence="4">Muscle</tissue>
    </source>
</reference>
<dbReference type="InterPro" id="IPR024066">
    <property type="entry name" value="RGS_subdom1/3"/>
</dbReference>
<dbReference type="FunFam" id="1.10.167.10:FF:000001">
    <property type="entry name" value="Putative regulator of g-protein signaling 12"/>
    <property type="match status" value="1"/>
</dbReference>
<dbReference type="InterPro" id="IPR044926">
    <property type="entry name" value="RGS_subdomain_2"/>
</dbReference>
<dbReference type="PROSITE" id="PS50132">
    <property type="entry name" value="RGS"/>
    <property type="match status" value="1"/>
</dbReference>
<protein>
    <submittedName>
        <fullName evidence="4">Regulator of G-protein signaling 20-like</fullName>
    </submittedName>
</protein>
<organism evidence="3 4">
    <name type="scientific">Carassius auratus</name>
    <name type="common">Goldfish</name>
    <dbReference type="NCBI Taxonomy" id="7957"/>
    <lineage>
        <taxon>Eukaryota</taxon>
        <taxon>Metazoa</taxon>
        <taxon>Chordata</taxon>
        <taxon>Craniata</taxon>
        <taxon>Vertebrata</taxon>
        <taxon>Euteleostomi</taxon>
        <taxon>Actinopterygii</taxon>
        <taxon>Neopterygii</taxon>
        <taxon>Teleostei</taxon>
        <taxon>Ostariophysi</taxon>
        <taxon>Cypriniformes</taxon>
        <taxon>Cyprinidae</taxon>
        <taxon>Cyprininae</taxon>
        <taxon>Carassius</taxon>
    </lineage>
</organism>
<evidence type="ECO:0000256" key="1">
    <source>
        <dbReference type="SAM" id="MobiDB-lite"/>
    </source>
</evidence>
<evidence type="ECO:0000313" key="4">
    <source>
        <dbReference type="RefSeq" id="XP_026102824.1"/>
    </source>
</evidence>
<dbReference type="SMART" id="SM00315">
    <property type="entry name" value="RGS"/>
    <property type="match status" value="1"/>
</dbReference>
<evidence type="ECO:0000259" key="2">
    <source>
        <dbReference type="PROSITE" id="PS50132"/>
    </source>
</evidence>
<feature type="compositionally biased region" description="Polar residues" evidence="1">
    <location>
        <begin position="14"/>
        <end position="30"/>
    </location>
</feature>
<dbReference type="PRINTS" id="PR01301">
    <property type="entry name" value="RGSPROTEIN"/>
</dbReference>
<dbReference type="RefSeq" id="XP_026102824.1">
    <property type="nucleotide sequence ID" value="XM_026247039.1"/>
</dbReference>
<dbReference type="InterPro" id="IPR036305">
    <property type="entry name" value="RGS_sf"/>
</dbReference>
<dbReference type="Gene3D" id="1.10.167.10">
    <property type="entry name" value="Regulator of G-protein Signalling 4, domain 2"/>
    <property type="match status" value="1"/>
</dbReference>
<accession>A0A6P6N338</accession>
<dbReference type="KEGG" id="caua:113074279"/>
<dbReference type="Pfam" id="PF00615">
    <property type="entry name" value="RGS"/>
    <property type="match status" value="1"/>
</dbReference>